<dbReference type="Gene3D" id="2.170.270.10">
    <property type="entry name" value="SET domain"/>
    <property type="match status" value="1"/>
</dbReference>
<dbReference type="InterPro" id="IPR001214">
    <property type="entry name" value="SET_dom"/>
</dbReference>
<dbReference type="PROSITE" id="PS50280">
    <property type="entry name" value="SET"/>
    <property type="match status" value="1"/>
</dbReference>
<evidence type="ECO:0000256" key="1">
    <source>
        <dbReference type="SAM" id="MobiDB-lite"/>
    </source>
</evidence>
<feature type="region of interest" description="Disordered" evidence="1">
    <location>
        <begin position="1"/>
        <end position="34"/>
    </location>
</feature>
<dbReference type="SUPFAM" id="SSF82199">
    <property type="entry name" value="SET domain"/>
    <property type="match status" value="1"/>
</dbReference>
<evidence type="ECO:0000313" key="3">
    <source>
        <dbReference type="EMBL" id="QHT22181.1"/>
    </source>
</evidence>
<protein>
    <recommendedName>
        <fullName evidence="2">SET domain-containing protein</fullName>
    </recommendedName>
</protein>
<name>A0A6C0E0P2_9ZZZZ</name>
<organism evidence="3">
    <name type="scientific">viral metagenome</name>
    <dbReference type="NCBI Taxonomy" id="1070528"/>
    <lineage>
        <taxon>unclassified sequences</taxon>
        <taxon>metagenomes</taxon>
        <taxon>organismal metagenomes</taxon>
    </lineage>
</organism>
<sequence length="205" mass="23673">MKRYRSPIKEYRRSQFTTTARPKSPSPKRKDFPNKVKLHNDGVSRCTYIHPLTGKRCRNKLEMYPQFCEMHTIEIENVYISKSNIENAGNGLFAGKKGFKKGTIIGIYSYPWNKVSLGNVQNRCGENSECWAYIFCEHGNERNTKCYDGLDIRSTLMRNINDAHNSGQRNNSYFDVIRGTVYVVASRNIKPGKEILVSYGKNYFS</sequence>
<dbReference type="Pfam" id="PF00856">
    <property type="entry name" value="SET"/>
    <property type="match status" value="1"/>
</dbReference>
<accession>A0A6C0E0P2</accession>
<dbReference type="InterPro" id="IPR046341">
    <property type="entry name" value="SET_dom_sf"/>
</dbReference>
<proteinExistence type="predicted"/>
<evidence type="ECO:0000259" key="2">
    <source>
        <dbReference type="PROSITE" id="PS50280"/>
    </source>
</evidence>
<feature type="domain" description="SET" evidence="2">
    <location>
        <begin position="76"/>
        <end position="200"/>
    </location>
</feature>
<dbReference type="EMBL" id="MN739708">
    <property type="protein sequence ID" value="QHT22181.1"/>
    <property type="molecule type" value="Genomic_DNA"/>
</dbReference>
<dbReference type="AlphaFoldDB" id="A0A6C0E0P2"/>
<reference evidence="3" key="1">
    <citation type="journal article" date="2020" name="Nature">
        <title>Giant virus diversity and host interactions through global metagenomics.</title>
        <authorList>
            <person name="Schulz F."/>
            <person name="Roux S."/>
            <person name="Paez-Espino D."/>
            <person name="Jungbluth S."/>
            <person name="Walsh D.A."/>
            <person name="Denef V.J."/>
            <person name="McMahon K.D."/>
            <person name="Konstantinidis K.T."/>
            <person name="Eloe-Fadrosh E.A."/>
            <person name="Kyrpides N.C."/>
            <person name="Woyke T."/>
        </authorList>
    </citation>
    <scope>NUCLEOTIDE SEQUENCE</scope>
    <source>
        <strain evidence="3">GVMAG-M-3300023179-107</strain>
    </source>
</reference>